<sequence>MVDLQNKQVTGTVSYNDKIHMTVLVDLKFDKVDVEGSLKELKGISMDKESYIRMFAREAKFFVDKQYFESQGIL</sequence>
<evidence type="ECO:0000313" key="1">
    <source>
        <dbReference type="EMBL" id="GIN23239.1"/>
    </source>
</evidence>
<dbReference type="Proteomes" id="UP000680279">
    <property type="component" value="Unassembled WGS sequence"/>
</dbReference>
<proteinExistence type="predicted"/>
<comment type="caution">
    <text evidence="1">The sequence shown here is derived from an EMBL/GenBank/DDBJ whole genome shotgun (WGS) entry which is preliminary data.</text>
</comment>
<dbReference type="EMBL" id="BOQT01000028">
    <property type="protein sequence ID" value="GIN23239.1"/>
    <property type="molecule type" value="Genomic_DNA"/>
</dbReference>
<protein>
    <submittedName>
        <fullName evidence="1">Uncharacterized protein</fullName>
    </submittedName>
</protein>
<reference evidence="1 2" key="1">
    <citation type="submission" date="2021-03" db="EMBL/GenBank/DDBJ databases">
        <title>Antimicrobial resistance genes in bacteria isolated from Japanese honey, and their potential for conferring macrolide and lincosamide resistance in the American foulbrood pathogen Paenibacillus larvae.</title>
        <authorList>
            <person name="Okamoto M."/>
            <person name="Kumagai M."/>
            <person name="Kanamori H."/>
            <person name="Takamatsu D."/>
        </authorList>
    </citation>
    <scope>NUCLEOTIDE SEQUENCE [LARGE SCALE GENOMIC DNA]</scope>
    <source>
        <strain evidence="1 2">J1TS3</strain>
    </source>
</reference>
<dbReference type="RefSeq" id="WP_018706208.1">
    <property type="nucleotide sequence ID" value="NZ_BOQT01000028.1"/>
</dbReference>
<evidence type="ECO:0000313" key="2">
    <source>
        <dbReference type="Proteomes" id="UP000680279"/>
    </source>
</evidence>
<gene>
    <name evidence="1" type="ORF">J1TS3_43730</name>
</gene>
<organism evidence="1 2">
    <name type="scientific">Siminovitchia fordii</name>
    <dbReference type="NCBI Taxonomy" id="254759"/>
    <lineage>
        <taxon>Bacteria</taxon>
        <taxon>Bacillati</taxon>
        <taxon>Bacillota</taxon>
        <taxon>Bacilli</taxon>
        <taxon>Bacillales</taxon>
        <taxon>Bacillaceae</taxon>
        <taxon>Siminovitchia</taxon>
    </lineage>
</organism>
<name>A0ABQ4KBY0_9BACI</name>
<keyword evidence="2" id="KW-1185">Reference proteome</keyword>
<accession>A0ABQ4KBY0</accession>